<reference evidence="1" key="1">
    <citation type="journal article" date="2023" name="Mol. Phylogenet. Evol.">
        <title>Genome-scale phylogeny and comparative genomics of the fungal order Sordariales.</title>
        <authorList>
            <person name="Hensen N."/>
            <person name="Bonometti L."/>
            <person name="Westerberg I."/>
            <person name="Brannstrom I.O."/>
            <person name="Guillou S."/>
            <person name="Cros-Aarteil S."/>
            <person name="Calhoun S."/>
            <person name="Haridas S."/>
            <person name="Kuo A."/>
            <person name="Mondo S."/>
            <person name="Pangilinan J."/>
            <person name="Riley R."/>
            <person name="LaButti K."/>
            <person name="Andreopoulos B."/>
            <person name="Lipzen A."/>
            <person name="Chen C."/>
            <person name="Yan M."/>
            <person name="Daum C."/>
            <person name="Ng V."/>
            <person name="Clum A."/>
            <person name="Steindorff A."/>
            <person name="Ohm R.A."/>
            <person name="Martin F."/>
            <person name="Silar P."/>
            <person name="Natvig D.O."/>
            <person name="Lalanne C."/>
            <person name="Gautier V."/>
            <person name="Ament-Velasquez S.L."/>
            <person name="Kruys A."/>
            <person name="Hutchinson M.I."/>
            <person name="Powell A.J."/>
            <person name="Barry K."/>
            <person name="Miller A.N."/>
            <person name="Grigoriev I.V."/>
            <person name="Debuchy R."/>
            <person name="Gladieux P."/>
            <person name="Hiltunen Thoren M."/>
            <person name="Johannesson H."/>
        </authorList>
    </citation>
    <scope>NUCLEOTIDE SEQUENCE</scope>
    <source>
        <strain evidence="1">PSN309</strain>
    </source>
</reference>
<dbReference type="Proteomes" id="UP001302126">
    <property type="component" value="Unassembled WGS sequence"/>
</dbReference>
<proteinExistence type="predicted"/>
<keyword evidence="2" id="KW-1185">Reference proteome</keyword>
<sequence length="256" mass="28539">MLLESNPLRPPAALNDLPIEILDIIFTLLVHCCSGRDRSSHTRFQFTAHKSESNIIEWEVCEACQSLVANPLPVSRALLNLARMIKAIISEASRAGLGAAASLLFSFPETLTIRNYGILADLILEHTPNLRTLPVTHGTGRFLKSTTEFPRLRRLEITKDWLPWVHSIKMEETESGKDLAMPARNIIYRAPELQTLLIRGYDPEAWASIWTALPRLRALSLTLSHGVTGPTLTSTWPGSSIIALSMYSDSARNWTT</sequence>
<comment type="caution">
    <text evidence="1">The sequence shown here is derived from an EMBL/GenBank/DDBJ whole genome shotgun (WGS) entry which is preliminary data.</text>
</comment>
<dbReference type="AlphaFoldDB" id="A0AAN7AE67"/>
<protein>
    <submittedName>
        <fullName evidence="1">Uncharacterized protein</fullName>
    </submittedName>
</protein>
<evidence type="ECO:0000313" key="1">
    <source>
        <dbReference type="EMBL" id="KAK4183279.1"/>
    </source>
</evidence>
<reference evidence="1" key="2">
    <citation type="submission" date="2023-05" db="EMBL/GenBank/DDBJ databases">
        <authorList>
            <consortium name="Lawrence Berkeley National Laboratory"/>
            <person name="Steindorff A."/>
            <person name="Hensen N."/>
            <person name="Bonometti L."/>
            <person name="Westerberg I."/>
            <person name="Brannstrom I.O."/>
            <person name="Guillou S."/>
            <person name="Cros-Aarteil S."/>
            <person name="Calhoun S."/>
            <person name="Haridas S."/>
            <person name="Kuo A."/>
            <person name="Mondo S."/>
            <person name="Pangilinan J."/>
            <person name="Riley R."/>
            <person name="Labutti K."/>
            <person name="Andreopoulos B."/>
            <person name="Lipzen A."/>
            <person name="Chen C."/>
            <person name="Yanf M."/>
            <person name="Daum C."/>
            <person name="Ng V."/>
            <person name="Clum A."/>
            <person name="Ohm R."/>
            <person name="Martin F."/>
            <person name="Silar P."/>
            <person name="Natvig D."/>
            <person name="Lalanne C."/>
            <person name="Gautier V."/>
            <person name="Ament-Velasquez S.L."/>
            <person name="Kruys A."/>
            <person name="Hutchinson M.I."/>
            <person name="Powell A.J."/>
            <person name="Barry K."/>
            <person name="Miller A.N."/>
            <person name="Grigoriev I.V."/>
            <person name="Debuchy R."/>
            <person name="Gladieux P."/>
            <person name="Thoren M.H."/>
            <person name="Johannesson H."/>
        </authorList>
    </citation>
    <scope>NUCLEOTIDE SEQUENCE</scope>
    <source>
        <strain evidence="1">PSN309</strain>
    </source>
</reference>
<dbReference type="EMBL" id="MU864561">
    <property type="protein sequence ID" value="KAK4183279.1"/>
    <property type="molecule type" value="Genomic_DNA"/>
</dbReference>
<gene>
    <name evidence="1" type="ORF">QBC35DRAFT_478309</name>
</gene>
<organism evidence="1 2">
    <name type="scientific">Podospora australis</name>
    <dbReference type="NCBI Taxonomy" id="1536484"/>
    <lineage>
        <taxon>Eukaryota</taxon>
        <taxon>Fungi</taxon>
        <taxon>Dikarya</taxon>
        <taxon>Ascomycota</taxon>
        <taxon>Pezizomycotina</taxon>
        <taxon>Sordariomycetes</taxon>
        <taxon>Sordariomycetidae</taxon>
        <taxon>Sordariales</taxon>
        <taxon>Podosporaceae</taxon>
        <taxon>Podospora</taxon>
    </lineage>
</organism>
<accession>A0AAN7AE67</accession>
<name>A0AAN7AE67_9PEZI</name>
<evidence type="ECO:0000313" key="2">
    <source>
        <dbReference type="Proteomes" id="UP001302126"/>
    </source>
</evidence>